<feature type="domain" description="Transposase DDE" evidence="2">
    <location>
        <begin position="22"/>
        <end position="63"/>
    </location>
</feature>
<evidence type="ECO:0000256" key="1">
    <source>
        <dbReference type="SAM" id="MobiDB-lite"/>
    </source>
</evidence>
<dbReference type="STRING" id="1379903.ATO8_18170"/>
<keyword evidence="4" id="KW-1185">Reference proteome</keyword>
<proteinExistence type="predicted"/>
<evidence type="ECO:0000313" key="3">
    <source>
        <dbReference type="EMBL" id="ETW11256.1"/>
    </source>
</evidence>
<protein>
    <submittedName>
        <fullName evidence="3">RC127-like protein</fullName>
    </submittedName>
</protein>
<gene>
    <name evidence="3" type="ORF">ATO8_18170</name>
</gene>
<accession>W4HGI1</accession>
<dbReference type="InterPro" id="IPR025668">
    <property type="entry name" value="Tnp_DDE_dom"/>
</dbReference>
<evidence type="ECO:0000313" key="4">
    <source>
        <dbReference type="Proteomes" id="UP000019063"/>
    </source>
</evidence>
<feature type="region of interest" description="Disordered" evidence="1">
    <location>
        <begin position="65"/>
        <end position="130"/>
    </location>
</feature>
<dbReference type="EMBL" id="AQQW01000014">
    <property type="protein sequence ID" value="ETW11256.1"/>
    <property type="molecule type" value="Genomic_DNA"/>
</dbReference>
<sequence>MSRPLPPSYTTKNWPAYNEALKQRASLTIWFDPDMVWVPPPTGNRGRQPQYGDAAIQACLTMKGEGRLGIDPGDQFSPERAEPRALRHAAQADDRVRGEPSAPGRPGLGGAGFQHAQQAPEDYGRGHSLPWLEGAAEPAYRHYWHQGRRRR</sequence>
<name>W4HGI1_9RHOB</name>
<evidence type="ECO:0000259" key="2">
    <source>
        <dbReference type="Pfam" id="PF13737"/>
    </source>
</evidence>
<reference evidence="3 4" key="1">
    <citation type="journal article" date="2014" name="Antonie Van Leeuwenhoek">
        <title>Roseivivax atlanticus sp. nov., isolated from surface seawater of the Atlantic Ocean.</title>
        <authorList>
            <person name="Li G."/>
            <person name="Lai Q."/>
            <person name="Liu X."/>
            <person name="Sun F."/>
            <person name="Shao Z."/>
        </authorList>
    </citation>
    <scope>NUCLEOTIDE SEQUENCE [LARGE SCALE GENOMIC DNA]</scope>
    <source>
        <strain evidence="3 4">22II-s10s</strain>
    </source>
</reference>
<organism evidence="3 4">
    <name type="scientific">Roseivivax marinus</name>
    <dbReference type="NCBI Taxonomy" id="1379903"/>
    <lineage>
        <taxon>Bacteria</taxon>
        <taxon>Pseudomonadati</taxon>
        <taxon>Pseudomonadota</taxon>
        <taxon>Alphaproteobacteria</taxon>
        <taxon>Rhodobacterales</taxon>
        <taxon>Roseobacteraceae</taxon>
        <taxon>Roseivivax</taxon>
    </lineage>
</organism>
<dbReference type="Pfam" id="PF13737">
    <property type="entry name" value="DDE_Tnp_1_5"/>
    <property type="match status" value="1"/>
</dbReference>
<comment type="caution">
    <text evidence="3">The sequence shown here is derived from an EMBL/GenBank/DDBJ whole genome shotgun (WGS) entry which is preliminary data.</text>
</comment>
<feature type="compositionally biased region" description="Basic and acidic residues" evidence="1">
    <location>
        <begin position="77"/>
        <end position="98"/>
    </location>
</feature>
<dbReference type="Proteomes" id="UP000019063">
    <property type="component" value="Unassembled WGS sequence"/>
</dbReference>
<dbReference type="AlphaFoldDB" id="W4HGI1"/>
<dbReference type="eggNOG" id="COG3039">
    <property type="taxonomic scope" value="Bacteria"/>
</dbReference>